<name>W4RIL7_9BACI</name>
<dbReference type="Pfam" id="PF13791">
    <property type="entry name" value="Sigma_reg_C"/>
    <property type="match status" value="1"/>
</dbReference>
<sequence>MLKQMKNLLENESTSYRENFLGLSHLEERYNYLMKEGFQIYGAVVTGPVKELRKLKENEQIQGANLGDMSYWNWSEE</sequence>
<protein>
    <submittedName>
        <fullName evidence="2">Sigma-M negative effector</fullName>
    </submittedName>
</protein>
<feature type="domain" description="Sigma factor regulator C-terminal" evidence="1">
    <location>
        <begin position="1"/>
        <end position="68"/>
    </location>
</feature>
<evidence type="ECO:0000259" key="1">
    <source>
        <dbReference type="Pfam" id="PF13791"/>
    </source>
</evidence>
<reference evidence="2 3" key="1">
    <citation type="submission" date="2013-12" db="EMBL/GenBank/DDBJ databases">
        <title>NBRP : Genome information of microbial organism related human and environment.</title>
        <authorList>
            <person name="Hattori M."/>
            <person name="Oshima K."/>
            <person name="Inaba H."/>
            <person name="Suda W."/>
            <person name="Sakamoto M."/>
            <person name="Iino T."/>
            <person name="Kitahara M."/>
            <person name="Oshida Y."/>
            <person name="Iida T."/>
            <person name="Kudo T."/>
            <person name="Itoh T."/>
            <person name="Ahmed I."/>
            <person name="Ohkuma M."/>
        </authorList>
    </citation>
    <scope>NUCLEOTIDE SEQUENCE [LARGE SCALE GENOMIC DNA]</scope>
    <source>
        <strain evidence="2 3">JCM 21738</strain>
    </source>
</reference>
<accession>W4RIL7</accession>
<dbReference type="Proteomes" id="UP000018949">
    <property type="component" value="Unassembled WGS sequence"/>
</dbReference>
<organism evidence="2 3">
    <name type="scientific">Mesobacillus boroniphilus JCM 21738</name>
    <dbReference type="NCBI Taxonomy" id="1294265"/>
    <lineage>
        <taxon>Bacteria</taxon>
        <taxon>Bacillati</taxon>
        <taxon>Bacillota</taxon>
        <taxon>Bacilli</taxon>
        <taxon>Bacillales</taxon>
        <taxon>Bacillaceae</taxon>
        <taxon>Mesobacillus</taxon>
    </lineage>
</organism>
<evidence type="ECO:0000313" key="3">
    <source>
        <dbReference type="Proteomes" id="UP000018949"/>
    </source>
</evidence>
<comment type="caution">
    <text evidence="2">The sequence shown here is derived from an EMBL/GenBank/DDBJ whole genome shotgun (WGS) entry which is preliminary data.</text>
</comment>
<dbReference type="AlphaFoldDB" id="W4RIL7"/>
<proteinExistence type="predicted"/>
<dbReference type="InterPro" id="IPR025672">
    <property type="entry name" value="Sigma_reg_C_dom"/>
</dbReference>
<gene>
    <name evidence="2" type="ORF">JCM21738_831</name>
</gene>
<dbReference type="EMBL" id="BAUW01000006">
    <property type="protein sequence ID" value="GAE44146.1"/>
    <property type="molecule type" value="Genomic_DNA"/>
</dbReference>
<evidence type="ECO:0000313" key="2">
    <source>
        <dbReference type="EMBL" id="GAE44146.1"/>
    </source>
</evidence>
<keyword evidence="3" id="KW-1185">Reference proteome</keyword>